<dbReference type="EC" id="1.1.1.381" evidence="5"/>
<evidence type="ECO:0000256" key="1">
    <source>
        <dbReference type="ARBA" id="ARBA00006484"/>
    </source>
</evidence>
<gene>
    <name evidence="12" type="ORF">CSB93_0384</name>
</gene>
<comment type="similarity">
    <text evidence="1 11">Belongs to the short-chain dehydrogenases/reductases (SDR) family.</text>
</comment>
<evidence type="ECO:0000256" key="4">
    <source>
        <dbReference type="ARBA" id="ARBA00044050"/>
    </source>
</evidence>
<comment type="function">
    <text evidence="9">NADP-dependent dehydrogenase with broad substrate specificity acting on 3-hydroxy acids. Catalyzes the NADP-dependent oxidation of L-allo-threonine to L-2-amino-3-keto-butyrate, which is spontaneously decarboxylated into aminoacetone. Also acts on D-threonine, L-serine, D-serine, D-3-hydroxyisobutyrate, L-3-hydroxyisobutyrate, D-glycerate and L-glycerate. Able to catalyze the reduction of the malonic semialdehyde to 3-hydroxypropionic acid. YdfG is apparently supplementing RutE, the presumed malonic semialdehyde reductase involved in pyrimidine degradation since both are able to detoxify malonic semialdehyde.</text>
</comment>
<dbReference type="SUPFAM" id="SSF51735">
    <property type="entry name" value="NAD(P)-binding Rossmann-fold domains"/>
    <property type="match status" value="1"/>
</dbReference>
<evidence type="ECO:0000256" key="8">
    <source>
        <dbReference type="ARBA" id="ARBA00044349"/>
    </source>
</evidence>
<dbReference type="PANTHER" id="PTHR43086">
    <property type="entry name" value="VERY-LONG-CHAIN 3-OXOOACYL-COA REDUCTASE"/>
    <property type="match status" value="1"/>
</dbReference>
<dbReference type="PRINTS" id="PR00081">
    <property type="entry name" value="GDHRDH"/>
</dbReference>
<proteinExistence type="inferred from homology"/>
<evidence type="ECO:0000256" key="10">
    <source>
        <dbReference type="ARBA" id="ARBA00047274"/>
    </source>
</evidence>
<organism evidence="12 13">
    <name type="scientific">Pseudomonas paraeruginosa</name>
    <dbReference type="NCBI Taxonomy" id="2994495"/>
    <lineage>
        <taxon>Bacteria</taxon>
        <taxon>Pseudomonadati</taxon>
        <taxon>Pseudomonadota</taxon>
        <taxon>Gammaproteobacteria</taxon>
        <taxon>Pseudomonadales</taxon>
        <taxon>Pseudomonadaceae</taxon>
        <taxon>Pseudomonas</taxon>
    </lineage>
</organism>
<dbReference type="InterPro" id="IPR002347">
    <property type="entry name" value="SDR_fam"/>
</dbReference>
<evidence type="ECO:0000256" key="5">
    <source>
        <dbReference type="ARBA" id="ARBA00044059"/>
    </source>
</evidence>
<comment type="catalytic activity">
    <reaction evidence="3">
        <text>L-allo-threonine + NADP(+) = aminoacetone + CO2 + NADPH</text>
        <dbReference type="Rhea" id="RHEA:43524"/>
        <dbReference type="ChEBI" id="CHEBI:16526"/>
        <dbReference type="ChEBI" id="CHEBI:57783"/>
        <dbReference type="ChEBI" id="CHEBI:58320"/>
        <dbReference type="ChEBI" id="CHEBI:58349"/>
        <dbReference type="ChEBI" id="CHEBI:58585"/>
        <dbReference type="EC" id="1.1.1.381"/>
    </reaction>
</comment>
<dbReference type="Gene3D" id="3.40.50.720">
    <property type="entry name" value="NAD(P)-binding Rossmann-like Domain"/>
    <property type="match status" value="1"/>
</dbReference>
<evidence type="ECO:0000256" key="7">
    <source>
        <dbReference type="ARBA" id="ARBA00044271"/>
    </source>
</evidence>
<protein>
    <recommendedName>
        <fullName evidence="6">NADP-dependent 3-hydroxy acid dehydrogenase YdfG</fullName>
        <ecNumber evidence="4">1.1.1.298</ecNumber>
        <ecNumber evidence="5">1.1.1.381</ecNumber>
    </recommendedName>
    <alternativeName>
        <fullName evidence="8">L-allo-threonine dehydrogenase</fullName>
    </alternativeName>
    <alternativeName>
        <fullName evidence="7">Malonic semialdehyde reductase</fullName>
    </alternativeName>
</protein>
<dbReference type="EC" id="1.1.1.298" evidence="4"/>
<evidence type="ECO:0000256" key="11">
    <source>
        <dbReference type="RuleBase" id="RU000363"/>
    </source>
</evidence>
<dbReference type="RefSeq" id="WP_058146593.1">
    <property type="nucleotide sequence ID" value="NZ_CP027169.1"/>
</dbReference>
<dbReference type="GO" id="GO:0035527">
    <property type="term" value="F:3-hydroxypropionate dehydrogenase (NADP+) activity"/>
    <property type="evidence" value="ECO:0007669"/>
    <property type="project" value="UniProtKB-EC"/>
</dbReference>
<dbReference type="AlphaFoldDB" id="A0A2R3IYH2"/>
<evidence type="ECO:0000313" key="12">
    <source>
        <dbReference type="EMBL" id="AVK06979.1"/>
    </source>
</evidence>
<evidence type="ECO:0000256" key="3">
    <source>
        <dbReference type="ARBA" id="ARBA00043812"/>
    </source>
</evidence>
<keyword evidence="2" id="KW-0560">Oxidoreductase</keyword>
<comment type="catalytic activity">
    <reaction evidence="10">
        <text>3-hydroxypropanoate + NADP(+) = 3-oxopropanoate + NADPH + H(+)</text>
        <dbReference type="Rhea" id="RHEA:26438"/>
        <dbReference type="ChEBI" id="CHEBI:15378"/>
        <dbReference type="ChEBI" id="CHEBI:16510"/>
        <dbReference type="ChEBI" id="CHEBI:33190"/>
        <dbReference type="ChEBI" id="CHEBI:57783"/>
        <dbReference type="ChEBI" id="CHEBI:58349"/>
        <dbReference type="EC" id="1.1.1.298"/>
    </reaction>
</comment>
<name>A0A2R3IYH2_9PSED</name>
<evidence type="ECO:0000256" key="6">
    <source>
        <dbReference type="ARBA" id="ARBA00044065"/>
    </source>
</evidence>
<dbReference type="PROSITE" id="PS00061">
    <property type="entry name" value="ADH_SHORT"/>
    <property type="match status" value="1"/>
</dbReference>
<keyword evidence="13" id="KW-1185">Reference proteome</keyword>
<dbReference type="Pfam" id="PF00106">
    <property type="entry name" value="adh_short"/>
    <property type="match status" value="1"/>
</dbReference>
<evidence type="ECO:0000256" key="2">
    <source>
        <dbReference type="ARBA" id="ARBA00023002"/>
    </source>
</evidence>
<dbReference type="Proteomes" id="UP000238390">
    <property type="component" value="Chromosome"/>
</dbReference>
<dbReference type="InterPro" id="IPR036291">
    <property type="entry name" value="NAD(P)-bd_dom_sf"/>
</dbReference>
<accession>A0A2R3IYH2</accession>
<reference evidence="12 13" key="1">
    <citation type="submission" date="2018-02" db="EMBL/GenBank/DDBJ databases">
        <title>FDA/CDC Antimicrobial Resistant Isolate Bank Genome Sequencing.</title>
        <authorList>
            <person name="Benahmed F.H."/>
            <person name="Lutgring J.D."/>
            <person name="Yoo B."/>
            <person name="Machado M."/>
            <person name="Brown A."/>
            <person name="McAllister G."/>
            <person name="Perry A."/>
            <person name="Halpin A.L."/>
            <person name="Vavikolanu K."/>
            <person name="Ott S."/>
            <person name="Zhao X."/>
            <person name="Tallon L.J."/>
            <person name="Sadzewicz L."/>
            <person name="Aluvathingal J."/>
            <person name="Nadendla S."/>
            <person name="Voskania-kordi A."/>
            <person name="Simonyan V."/>
            <person name="Patel J."/>
            <person name="Shawar R.M."/>
        </authorList>
    </citation>
    <scope>NUCLEOTIDE SEQUENCE [LARGE SCALE GENOMIC DNA]</scope>
    <source>
        <strain evidence="12 13">AR_0356</strain>
    </source>
</reference>
<dbReference type="PANTHER" id="PTHR43086:SF3">
    <property type="entry name" value="NADP-DEPENDENT 3-HYDROXY ACID DEHYDROGENASE YDFG"/>
    <property type="match status" value="1"/>
</dbReference>
<sequence>MNEKIGQGVALVTGASSGIGATYAERLARRGHDLLLVARDQLRLEDLAERLRATHGVRVEILRADLTERDEVLRVERRLREDASIRLLVNNAGVAMNGSLADADMARVERMIALNVVALTRLAAGAADGFARRGSGAIVNLGSVVALAPELFNAVYSATKAYVLGLSQSLQHELAGSGVYVQAVLPGVTRTEIWERSGSGTAGIPAEMVMEVGDLVDAALVGFDRGEAVTIPSLPDAADWQALMSARAKLGPNLSRRRPAERYLG</sequence>
<dbReference type="EMBL" id="CP027169">
    <property type="protein sequence ID" value="AVK06979.1"/>
    <property type="molecule type" value="Genomic_DNA"/>
</dbReference>
<evidence type="ECO:0000313" key="13">
    <source>
        <dbReference type="Proteomes" id="UP000238390"/>
    </source>
</evidence>
<dbReference type="PRINTS" id="PR00080">
    <property type="entry name" value="SDRFAMILY"/>
</dbReference>
<evidence type="ECO:0000256" key="9">
    <source>
        <dbReference type="ARBA" id="ARBA00045650"/>
    </source>
</evidence>
<dbReference type="InterPro" id="IPR020904">
    <property type="entry name" value="Sc_DH/Rdtase_CS"/>
</dbReference>
<dbReference type="PIRSF" id="PIRSF000126">
    <property type="entry name" value="11-beta-HSD1"/>
    <property type="match status" value="1"/>
</dbReference>